<comment type="caution">
    <text evidence="1">The sequence shown here is derived from an EMBL/GenBank/DDBJ whole genome shotgun (WGS) entry which is preliminary data.</text>
</comment>
<evidence type="ECO:0000313" key="1">
    <source>
        <dbReference type="EMBL" id="MSV24223.1"/>
    </source>
</evidence>
<sequence length="122" mass="13909">MRNIGSIMNTSIDDLSERISIMRRAEAVDDEGNPVQGDPESVRECWAKVLPSGSLIRDGYSETVNQVNYRIVIRYYTGVKPDDYIMWKGKKLIMTAPPYDAESRHIWTVLECKELIEDVGPT</sequence>
<dbReference type="InterPro" id="IPR038666">
    <property type="entry name" value="SSP1_head-tail_sf"/>
</dbReference>
<dbReference type="InterPro" id="IPR008767">
    <property type="entry name" value="Phage_SPP1_head-tail_adaptor"/>
</dbReference>
<dbReference type="Proteomes" id="UP000430222">
    <property type="component" value="Unassembled WGS sequence"/>
</dbReference>
<reference evidence="1 2" key="1">
    <citation type="submission" date="2019-08" db="EMBL/GenBank/DDBJ databases">
        <title>In-depth cultivation of the pig gut microbiome towards novel bacterial diversity and tailored functional studies.</title>
        <authorList>
            <person name="Wylensek D."/>
            <person name="Hitch T.C.A."/>
            <person name="Clavel T."/>
        </authorList>
    </citation>
    <scope>NUCLEOTIDE SEQUENCE [LARGE SCALE GENOMIC DNA]</scope>
    <source>
        <strain evidence="2">WCA-380-WT-3B3</strain>
    </source>
</reference>
<protein>
    <submittedName>
        <fullName evidence="1">Head-tail adaptor protein</fullName>
    </submittedName>
</protein>
<accession>A0A6I2UPV7</accession>
<dbReference type="AlphaFoldDB" id="A0A6I2UPV7"/>
<proteinExistence type="predicted"/>
<dbReference type="RefSeq" id="WP_154619998.1">
    <property type="nucleotide sequence ID" value="NZ_VUNL01000003.1"/>
</dbReference>
<keyword evidence="2" id="KW-1185">Reference proteome</keyword>
<name>A0A6I2UPV7_9FIRM</name>
<organism evidence="1 2">
    <name type="scientific">Selenomonas montiformis</name>
    <dbReference type="NCBI Taxonomy" id="2652285"/>
    <lineage>
        <taxon>Bacteria</taxon>
        <taxon>Bacillati</taxon>
        <taxon>Bacillota</taxon>
        <taxon>Negativicutes</taxon>
        <taxon>Selenomonadales</taxon>
        <taxon>Selenomonadaceae</taxon>
        <taxon>Selenomonas</taxon>
    </lineage>
</organism>
<dbReference type="Gene3D" id="2.40.10.270">
    <property type="entry name" value="Bacteriophage SPP1 head-tail adaptor protein"/>
    <property type="match status" value="1"/>
</dbReference>
<dbReference type="EMBL" id="VUNL01000003">
    <property type="protein sequence ID" value="MSV24223.1"/>
    <property type="molecule type" value="Genomic_DNA"/>
</dbReference>
<evidence type="ECO:0000313" key="2">
    <source>
        <dbReference type="Proteomes" id="UP000430222"/>
    </source>
</evidence>
<dbReference type="Pfam" id="PF05521">
    <property type="entry name" value="Phage_HCP"/>
    <property type="match status" value="1"/>
</dbReference>
<gene>
    <name evidence="1" type="ORF">FYJ78_03280</name>
</gene>